<name>A0A2I1HT09_9GLOM</name>
<evidence type="ECO:0000313" key="1">
    <source>
        <dbReference type="EMBL" id="PKY62031.1"/>
    </source>
</evidence>
<gene>
    <name evidence="1" type="ORF">RhiirA4_487816</name>
</gene>
<reference evidence="1 2" key="1">
    <citation type="submission" date="2015-10" db="EMBL/GenBank/DDBJ databases">
        <title>Genome analyses suggest a sexual origin of heterokaryosis in a supposedly ancient asexual fungus.</title>
        <authorList>
            <person name="Ropars J."/>
            <person name="Sedzielewska K."/>
            <person name="Noel J."/>
            <person name="Charron P."/>
            <person name="Farinelli L."/>
            <person name="Marton T."/>
            <person name="Kruger M."/>
            <person name="Pelin A."/>
            <person name="Brachmann A."/>
            <person name="Corradi N."/>
        </authorList>
    </citation>
    <scope>NUCLEOTIDE SEQUENCE [LARGE SCALE GENOMIC DNA]</scope>
    <source>
        <strain evidence="1 2">A4</strain>
    </source>
</reference>
<keyword evidence="2" id="KW-1185">Reference proteome</keyword>
<dbReference type="Proteomes" id="UP000234323">
    <property type="component" value="Unassembled WGS sequence"/>
</dbReference>
<organism evidence="1 2">
    <name type="scientific">Rhizophagus irregularis</name>
    <dbReference type="NCBI Taxonomy" id="588596"/>
    <lineage>
        <taxon>Eukaryota</taxon>
        <taxon>Fungi</taxon>
        <taxon>Fungi incertae sedis</taxon>
        <taxon>Mucoromycota</taxon>
        <taxon>Glomeromycotina</taxon>
        <taxon>Glomeromycetes</taxon>
        <taxon>Glomerales</taxon>
        <taxon>Glomeraceae</taxon>
        <taxon>Rhizophagus</taxon>
    </lineage>
</organism>
<proteinExistence type="predicted"/>
<evidence type="ECO:0000313" key="2">
    <source>
        <dbReference type="Proteomes" id="UP000234323"/>
    </source>
</evidence>
<dbReference type="AlphaFoldDB" id="A0A2I1HT09"/>
<protein>
    <submittedName>
        <fullName evidence="1">Uncharacterized protein</fullName>
    </submittedName>
</protein>
<accession>A0A2I1HT09</accession>
<dbReference type="VEuPathDB" id="FungiDB:RhiirA1_453684"/>
<comment type="caution">
    <text evidence="1">The sequence shown here is derived from an EMBL/GenBank/DDBJ whole genome shotgun (WGS) entry which is preliminary data.</text>
</comment>
<sequence>MLPKTDYHFTLNETAEFSHILRYRAQKIAFMISNAYKLSGYIWYLLFQSKDSQIKGFIYLHARVKTDETNVANGIVEFITESCVMKKINEIMLKLQGKLSDEWSIREVDNGFIYDVDFENDGTVKYRLINKLLNFKQCTTCLYFCDSNSFPQTDTELENLFSRYEREKYMLLIP</sequence>
<dbReference type="EMBL" id="LLXI01006266">
    <property type="protein sequence ID" value="PKY62031.1"/>
    <property type="molecule type" value="Genomic_DNA"/>
</dbReference>